<organism evidence="6 7">
    <name type="scientific">Sanguibacter antarcticus</name>
    <dbReference type="NCBI Taxonomy" id="372484"/>
    <lineage>
        <taxon>Bacteria</taxon>
        <taxon>Bacillati</taxon>
        <taxon>Actinomycetota</taxon>
        <taxon>Actinomycetes</taxon>
        <taxon>Micrococcales</taxon>
        <taxon>Sanguibacteraceae</taxon>
        <taxon>Sanguibacter</taxon>
    </lineage>
</organism>
<comment type="caution">
    <text evidence="6">The sequence shown here is derived from an EMBL/GenBank/DDBJ whole genome shotgun (WGS) entry which is preliminary data.</text>
</comment>
<evidence type="ECO:0000256" key="3">
    <source>
        <dbReference type="ARBA" id="ARBA00023004"/>
    </source>
</evidence>
<dbReference type="PIRSF" id="PIRSF000343">
    <property type="entry name" value="Haem_Oase"/>
    <property type="match status" value="1"/>
</dbReference>
<dbReference type="GO" id="GO:0042167">
    <property type="term" value="P:heme catabolic process"/>
    <property type="evidence" value="ECO:0007669"/>
    <property type="project" value="TreeGrafter"/>
</dbReference>
<feature type="binding site" evidence="4">
    <location>
        <position position="136"/>
    </location>
    <ligand>
        <name>heme b</name>
        <dbReference type="ChEBI" id="CHEBI:60344"/>
    </ligand>
</feature>
<feature type="binding site" evidence="4">
    <location>
        <position position="183"/>
    </location>
    <ligand>
        <name>heme b</name>
        <dbReference type="ChEBI" id="CHEBI:60344"/>
    </ligand>
</feature>
<proteinExistence type="predicted"/>
<keyword evidence="7" id="KW-1185">Reference proteome</keyword>
<dbReference type="RefSeq" id="WP_211281810.1">
    <property type="nucleotide sequence ID" value="NZ_PDJG01000001.1"/>
</dbReference>
<dbReference type="EMBL" id="PDJG01000001">
    <property type="protein sequence ID" value="PFG34472.1"/>
    <property type="molecule type" value="Genomic_DNA"/>
</dbReference>
<dbReference type="InterPro" id="IPR002051">
    <property type="entry name" value="Haem_Oase"/>
</dbReference>
<dbReference type="GO" id="GO:0020037">
    <property type="term" value="F:heme binding"/>
    <property type="evidence" value="ECO:0007669"/>
    <property type="project" value="TreeGrafter"/>
</dbReference>
<feature type="binding site" description="axial binding residue" evidence="5">
    <location>
        <position position="28"/>
    </location>
    <ligand>
        <name>heme b</name>
        <dbReference type="ChEBI" id="CHEBI:60344"/>
    </ligand>
    <ligandPart>
        <name>Fe</name>
        <dbReference type="ChEBI" id="CHEBI:18248"/>
    </ligandPart>
</feature>
<dbReference type="PANTHER" id="PTHR10720:SF0">
    <property type="entry name" value="HEME OXYGENASE"/>
    <property type="match status" value="1"/>
</dbReference>
<evidence type="ECO:0000313" key="6">
    <source>
        <dbReference type="EMBL" id="PFG34472.1"/>
    </source>
</evidence>
<dbReference type="CDD" id="cd19165">
    <property type="entry name" value="HemeO"/>
    <property type="match status" value="1"/>
</dbReference>
<name>A0A2A9E8C0_9MICO</name>
<dbReference type="PANTHER" id="PTHR10720">
    <property type="entry name" value="HEME OXYGENASE"/>
    <property type="match status" value="1"/>
</dbReference>
<dbReference type="AlphaFoldDB" id="A0A2A9E8C0"/>
<evidence type="ECO:0000256" key="2">
    <source>
        <dbReference type="ARBA" id="ARBA00022723"/>
    </source>
</evidence>
<reference evidence="6 7" key="1">
    <citation type="submission" date="2017-10" db="EMBL/GenBank/DDBJ databases">
        <title>Sequencing the genomes of 1000 actinobacteria strains.</title>
        <authorList>
            <person name="Klenk H.-P."/>
        </authorList>
    </citation>
    <scope>NUCLEOTIDE SEQUENCE [LARGE SCALE GENOMIC DNA]</scope>
    <source>
        <strain evidence="6 7">DSM 18966</strain>
    </source>
</reference>
<dbReference type="GO" id="GO:0006788">
    <property type="term" value="P:heme oxidation"/>
    <property type="evidence" value="ECO:0007669"/>
    <property type="project" value="InterPro"/>
</dbReference>
<evidence type="ECO:0000256" key="5">
    <source>
        <dbReference type="PIRSR" id="PIRSR000343-2"/>
    </source>
</evidence>
<sequence>MTATALDLSALDAEPLSVHLRAATRTQHEQAEGTSFIGRLMAGRLDVAAYADLAAQHHAIYGALEQAELFVRADVVGATIVFDELPRLAALEADLAVLVGPAWRDEIRTLPATLRYAERLRDVAGTWVGGYVAHAYTRYLGDLSGGLAVKAVLQRSYGVADDAVSFYSFPAIPKPKLFKDEYRARLDALPFDAAERARVAAEAQVAFDLNTAVFSELGAVHL</sequence>
<keyword evidence="3 5" id="KW-0408">Iron</keyword>
<keyword evidence="2 5" id="KW-0479">Metal-binding</keyword>
<evidence type="ECO:0000256" key="1">
    <source>
        <dbReference type="ARBA" id="ARBA00022617"/>
    </source>
</evidence>
<keyword evidence="1 4" id="KW-0349">Heme</keyword>
<dbReference type="PRINTS" id="PR00088">
    <property type="entry name" value="HAEMOXYGNASE"/>
</dbReference>
<feature type="binding site" evidence="4">
    <location>
        <position position="21"/>
    </location>
    <ligand>
        <name>heme b</name>
        <dbReference type="ChEBI" id="CHEBI:60344"/>
    </ligand>
</feature>
<dbReference type="Pfam" id="PF01126">
    <property type="entry name" value="Heme_oxygenase"/>
    <property type="match status" value="1"/>
</dbReference>
<dbReference type="SUPFAM" id="SSF48613">
    <property type="entry name" value="Heme oxygenase-like"/>
    <property type="match status" value="1"/>
</dbReference>
<dbReference type="GO" id="GO:0046872">
    <property type="term" value="F:metal ion binding"/>
    <property type="evidence" value="ECO:0007669"/>
    <property type="project" value="UniProtKB-KW"/>
</dbReference>
<evidence type="ECO:0000256" key="4">
    <source>
        <dbReference type="PIRSR" id="PIRSR000343-1"/>
    </source>
</evidence>
<evidence type="ECO:0000313" key="7">
    <source>
        <dbReference type="Proteomes" id="UP000225548"/>
    </source>
</evidence>
<accession>A0A2A9E8C0</accession>
<gene>
    <name evidence="6" type="ORF">ATL42_2382</name>
</gene>
<dbReference type="Proteomes" id="UP000225548">
    <property type="component" value="Unassembled WGS sequence"/>
</dbReference>
<dbReference type="GO" id="GO:0006979">
    <property type="term" value="P:response to oxidative stress"/>
    <property type="evidence" value="ECO:0007669"/>
    <property type="project" value="TreeGrafter"/>
</dbReference>
<dbReference type="GO" id="GO:0004392">
    <property type="term" value="F:heme oxygenase (decyclizing) activity"/>
    <property type="evidence" value="ECO:0007669"/>
    <property type="project" value="InterPro"/>
</dbReference>
<protein>
    <submittedName>
        <fullName evidence="6">Heme oxygenase</fullName>
    </submittedName>
</protein>
<dbReference type="InterPro" id="IPR016053">
    <property type="entry name" value="Haem_Oase-like"/>
</dbReference>
<dbReference type="Gene3D" id="1.20.910.10">
    <property type="entry name" value="Heme oxygenase-like"/>
    <property type="match status" value="1"/>
</dbReference>
<dbReference type="InterPro" id="IPR016084">
    <property type="entry name" value="Haem_Oase-like_multi-hlx"/>
</dbReference>